<dbReference type="KEGG" id="kphy:AOZ06_29010"/>
<evidence type="ECO:0000313" key="4">
    <source>
        <dbReference type="EMBL" id="ALG10394.1"/>
    </source>
</evidence>
<dbReference type="Proteomes" id="UP000063699">
    <property type="component" value="Chromosome"/>
</dbReference>
<proteinExistence type="inferred from homology"/>
<dbReference type="InterPro" id="IPR015590">
    <property type="entry name" value="Aldehyde_DH_dom"/>
</dbReference>
<dbReference type="InterPro" id="IPR016163">
    <property type="entry name" value="Ald_DH_C"/>
</dbReference>
<evidence type="ECO:0000256" key="1">
    <source>
        <dbReference type="ARBA" id="ARBA00009986"/>
    </source>
</evidence>
<dbReference type="AlphaFoldDB" id="A0A0N9HT32"/>
<reference evidence="4 5" key="1">
    <citation type="submission" date="2015-07" db="EMBL/GenBank/DDBJ databases">
        <title>Genome sequencing of Kibdelosporangium phytohabitans.</title>
        <authorList>
            <person name="Qin S."/>
            <person name="Xing K."/>
        </authorList>
    </citation>
    <scope>NUCLEOTIDE SEQUENCE [LARGE SCALE GENOMIC DNA]</scope>
    <source>
        <strain evidence="4 5">KLBMP1111</strain>
    </source>
</reference>
<protein>
    <recommendedName>
        <fullName evidence="3">Aldehyde dehydrogenase domain-containing protein</fullName>
    </recommendedName>
</protein>
<accession>A0A0N9HT32</accession>
<dbReference type="Gene3D" id="3.40.309.10">
    <property type="entry name" value="Aldehyde Dehydrogenase, Chain A, domain 2"/>
    <property type="match status" value="1"/>
</dbReference>
<dbReference type="InterPro" id="IPR016161">
    <property type="entry name" value="Ald_DH/histidinol_DH"/>
</dbReference>
<keyword evidence="2" id="KW-0560">Oxidoreductase</keyword>
<evidence type="ECO:0000313" key="5">
    <source>
        <dbReference type="Proteomes" id="UP000063699"/>
    </source>
</evidence>
<dbReference type="Gene3D" id="3.40.605.10">
    <property type="entry name" value="Aldehyde Dehydrogenase, Chain A, domain 1"/>
    <property type="match status" value="1"/>
</dbReference>
<comment type="similarity">
    <text evidence="1">Belongs to the aldehyde dehydrogenase family.</text>
</comment>
<name>A0A0N9HT32_9PSEU</name>
<feature type="domain" description="Aldehyde dehydrogenase" evidence="3">
    <location>
        <begin position="2"/>
        <end position="420"/>
    </location>
</feature>
<dbReference type="FunFam" id="3.40.309.10:FF:000009">
    <property type="entry name" value="Aldehyde dehydrogenase A"/>
    <property type="match status" value="1"/>
</dbReference>
<dbReference type="SUPFAM" id="SSF53720">
    <property type="entry name" value="ALDH-like"/>
    <property type="match status" value="1"/>
</dbReference>
<organism evidence="4 5">
    <name type="scientific">Kibdelosporangium phytohabitans</name>
    <dbReference type="NCBI Taxonomy" id="860235"/>
    <lineage>
        <taxon>Bacteria</taxon>
        <taxon>Bacillati</taxon>
        <taxon>Actinomycetota</taxon>
        <taxon>Actinomycetes</taxon>
        <taxon>Pseudonocardiales</taxon>
        <taxon>Pseudonocardiaceae</taxon>
        <taxon>Kibdelosporangium</taxon>
    </lineage>
</organism>
<evidence type="ECO:0000256" key="2">
    <source>
        <dbReference type="ARBA" id="ARBA00023002"/>
    </source>
</evidence>
<dbReference type="PANTHER" id="PTHR11699">
    <property type="entry name" value="ALDEHYDE DEHYDROGENASE-RELATED"/>
    <property type="match status" value="1"/>
</dbReference>
<dbReference type="CDD" id="cd07078">
    <property type="entry name" value="ALDH"/>
    <property type="match status" value="1"/>
</dbReference>
<keyword evidence="5" id="KW-1185">Reference proteome</keyword>
<dbReference type="GO" id="GO:0016620">
    <property type="term" value="F:oxidoreductase activity, acting on the aldehyde or oxo group of donors, NAD or NADP as acceptor"/>
    <property type="evidence" value="ECO:0007669"/>
    <property type="project" value="InterPro"/>
</dbReference>
<dbReference type="EMBL" id="CP012752">
    <property type="protein sequence ID" value="ALG10394.1"/>
    <property type="molecule type" value="Genomic_DNA"/>
</dbReference>
<dbReference type="Pfam" id="PF00171">
    <property type="entry name" value="Aldedh"/>
    <property type="match status" value="1"/>
</dbReference>
<evidence type="ECO:0000259" key="3">
    <source>
        <dbReference type="Pfam" id="PF00171"/>
    </source>
</evidence>
<gene>
    <name evidence="4" type="ORF">AOZ06_29010</name>
</gene>
<dbReference type="InterPro" id="IPR016162">
    <property type="entry name" value="Ald_DH_N"/>
</dbReference>
<dbReference type="STRING" id="860235.AOZ06_29010"/>
<sequence length="427" mass="45681">MARAQEEMRAWSSAASARAAAMTAWADALEADVDRLADLIVGEVGKIRAEAHREVLLSADALRYNAGEARRLDGRAGRLDDSSLAFVERVPVGVTAFIVPWNTPVLLLVRDLAPALAAGVTAVVKPSPLAPLSIEHTIRLGRDAGVPPDVVQVLHGDARTGAHLVSHPTVRAVAFTGSVEVGRAVLRAAAADFTRVLLELGGKGVSVIHHDADIDVAVRESVRGACFTSGQMCMAVTRVLAERSIFEEVVGAVVEHTRAVTVGDPRDPATDMGPLITNAHQARVQDYVELARREARVLCGGDPPADLDGPYLRPAVITGVRPESRLVQEEIFGPVLMVEPFDGDTEAVALANASPFGLTASIWTRDLDRAWRVGRQIDTGTVWINRFGGLYAEVPFGGMKSSGLGRTRGSEGLRQFTDVRVLNWRPA</sequence>